<dbReference type="GO" id="GO:0003924">
    <property type="term" value="F:GTPase activity"/>
    <property type="evidence" value="ECO:0007669"/>
    <property type="project" value="InterPro"/>
</dbReference>
<evidence type="ECO:0000256" key="7">
    <source>
        <dbReference type="ARBA" id="ARBA00044105"/>
    </source>
</evidence>
<protein>
    <recommendedName>
        <fullName evidence="7">Translation initiation factor IF-2, chloroplastic</fullName>
    </recommendedName>
</protein>
<dbReference type="EMBL" id="MK814736">
    <property type="protein sequence ID" value="QCI08651.1"/>
    <property type="molecule type" value="Genomic_DNA"/>
</dbReference>
<geneLocation type="plastid" evidence="9"/>
<dbReference type="InterPro" id="IPR006847">
    <property type="entry name" value="IF2_N"/>
</dbReference>
<evidence type="ECO:0000256" key="3">
    <source>
        <dbReference type="ARBA" id="ARBA00022741"/>
    </source>
</evidence>
<keyword evidence="4" id="KW-0648">Protein biosynthesis</keyword>
<evidence type="ECO:0000256" key="1">
    <source>
        <dbReference type="ARBA" id="ARBA00007733"/>
    </source>
</evidence>
<dbReference type="HAMAP" id="MF_00100_B">
    <property type="entry name" value="IF_2_B"/>
    <property type="match status" value="1"/>
</dbReference>
<dbReference type="PANTHER" id="PTHR43381">
    <property type="entry name" value="TRANSLATION INITIATION FACTOR IF-2-RELATED"/>
    <property type="match status" value="1"/>
</dbReference>
<dbReference type="InterPro" id="IPR005225">
    <property type="entry name" value="Small_GTP-bd"/>
</dbReference>
<comment type="function">
    <text evidence="6">One of the essential components for the initiation of protein synthesis. Protects formylmethionyl-tRNA from spontaneous hydrolysis and promotes its binding to the 30S ribosomal subunits. Also involved in the hydrolysis of GTP during the formation of the 70S ribosomal complex.</text>
</comment>
<reference evidence="9" key="2">
    <citation type="submission" date="2019-04" db="EMBL/GenBank/DDBJ databases">
        <authorList>
            <person name="Pasella M."/>
        </authorList>
    </citation>
    <scope>NUCLEOTIDE SEQUENCE</scope>
    <source>
        <strain evidence="9">PD2995</strain>
    </source>
</reference>
<dbReference type="Pfam" id="PF22042">
    <property type="entry name" value="EF-G_D2"/>
    <property type="match status" value="1"/>
</dbReference>
<dbReference type="SUPFAM" id="SSF52156">
    <property type="entry name" value="Initiation factor IF2/eIF5b, domain 3"/>
    <property type="match status" value="1"/>
</dbReference>
<feature type="domain" description="Tr-type G" evidence="8">
    <location>
        <begin position="174"/>
        <end position="351"/>
    </location>
</feature>
<dbReference type="InterPro" id="IPR036925">
    <property type="entry name" value="TIF_IF2_dom3_sf"/>
</dbReference>
<evidence type="ECO:0000256" key="4">
    <source>
        <dbReference type="ARBA" id="ARBA00022917"/>
    </source>
</evidence>
<dbReference type="InterPro" id="IPR015760">
    <property type="entry name" value="TIF_IF2"/>
</dbReference>
<dbReference type="GO" id="GO:0005829">
    <property type="term" value="C:cytosol"/>
    <property type="evidence" value="ECO:0007669"/>
    <property type="project" value="TreeGrafter"/>
</dbReference>
<dbReference type="InterPro" id="IPR000795">
    <property type="entry name" value="T_Tr_GTP-bd_dom"/>
</dbReference>
<keyword evidence="9" id="KW-0934">Plastid</keyword>
<dbReference type="Gene3D" id="2.40.30.10">
    <property type="entry name" value="Translation factors"/>
    <property type="match status" value="2"/>
</dbReference>
<dbReference type="FunFam" id="2.40.30.10:FF:000008">
    <property type="entry name" value="Translation initiation factor IF-2"/>
    <property type="match status" value="1"/>
</dbReference>
<keyword evidence="2 9" id="KW-0396">Initiation factor</keyword>
<dbReference type="FunFam" id="3.40.50.300:FF:000019">
    <property type="entry name" value="Translation initiation factor IF-2"/>
    <property type="match status" value="1"/>
</dbReference>
<gene>
    <name evidence="9" type="primary">infB</name>
</gene>
<dbReference type="Pfam" id="PF04760">
    <property type="entry name" value="IF2_N"/>
    <property type="match status" value="1"/>
</dbReference>
<reference evidence="9" key="1">
    <citation type="journal article" date="2019" name="Mol. Phylogenet. Evol.">
        <title>Morphological evolution and classification of the red algal order Ceramiales inferred using plastid phylogenomics.</title>
        <authorList>
            <person name="Diaz-Tapia P."/>
            <person name="Pasella M.M."/>
            <person name="Verbruggen H."/>
            <person name="Maggs C.A."/>
        </authorList>
    </citation>
    <scope>NUCLEOTIDE SEQUENCE</scope>
    <source>
        <strain evidence="9">PD2995</strain>
    </source>
</reference>
<dbReference type="NCBIfam" id="TIGR00487">
    <property type="entry name" value="IF-2"/>
    <property type="match status" value="1"/>
</dbReference>
<dbReference type="InterPro" id="IPR044145">
    <property type="entry name" value="IF2_II"/>
</dbReference>
<dbReference type="Pfam" id="PF11987">
    <property type="entry name" value="IF-2"/>
    <property type="match status" value="1"/>
</dbReference>
<dbReference type="InterPro" id="IPR000178">
    <property type="entry name" value="TF_IF2_bacterial-like"/>
</dbReference>
<dbReference type="PROSITE" id="PS01176">
    <property type="entry name" value="IF2"/>
    <property type="match status" value="1"/>
</dbReference>
<dbReference type="InterPro" id="IPR027417">
    <property type="entry name" value="P-loop_NTPase"/>
</dbReference>
<dbReference type="PRINTS" id="PR00315">
    <property type="entry name" value="ELONGATNFCT"/>
</dbReference>
<evidence type="ECO:0000313" key="9">
    <source>
        <dbReference type="EMBL" id="QCI08651.1"/>
    </source>
</evidence>
<dbReference type="Gene3D" id="3.40.50.10050">
    <property type="entry name" value="Translation initiation factor IF- 2, domain 3"/>
    <property type="match status" value="1"/>
</dbReference>
<accession>A0A4D6X0R6</accession>
<dbReference type="PROSITE" id="PS51722">
    <property type="entry name" value="G_TR_2"/>
    <property type="match status" value="1"/>
</dbReference>
<dbReference type="FunFam" id="3.40.50.10050:FF:000001">
    <property type="entry name" value="Translation initiation factor IF-2"/>
    <property type="match status" value="1"/>
</dbReference>
<dbReference type="InterPro" id="IPR023115">
    <property type="entry name" value="TIF_IF2_dom3"/>
</dbReference>
<dbReference type="CDD" id="cd03692">
    <property type="entry name" value="mtIF2_IVc"/>
    <property type="match status" value="1"/>
</dbReference>
<dbReference type="Gene3D" id="3.40.50.300">
    <property type="entry name" value="P-loop containing nucleotide triphosphate hydrolases"/>
    <property type="match status" value="1"/>
</dbReference>
<evidence type="ECO:0000256" key="6">
    <source>
        <dbReference type="ARBA" id="ARBA00025162"/>
    </source>
</evidence>
<dbReference type="PANTHER" id="PTHR43381:SF5">
    <property type="entry name" value="TR-TYPE G DOMAIN-CONTAINING PROTEIN"/>
    <property type="match status" value="1"/>
</dbReference>
<evidence type="ECO:0000259" key="8">
    <source>
        <dbReference type="PROSITE" id="PS51722"/>
    </source>
</evidence>
<evidence type="ECO:0000256" key="5">
    <source>
        <dbReference type="ARBA" id="ARBA00023134"/>
    </source>
</evidence>
<organism evidence="9">
    <name type="scientific">Sphondylothamnion multifidum</name>
    <dbReference type="NCBI Taxonomy" id="193186"/>
    <lineage>
        <taxon>Eukaryota</taxon>
        <taxon>Rhodophyta</taxon>
        <taxon>Florideophyceae</taxon>
        <taxon>Rhodymeniophycidae</taxon>
        <taxon>Ceramiales</taxon>
        <taxon>Ceramiaceae</taxon>
        <taxon>Sphondylothamnion</taxon>
    </lineage>
</organism>
<dbReference type="AlphaFoldDB" id="A0A4D6X0R6"/>
<dbReference type="GO" id="GO:0005525">
    <property type="term" value="F:GTP binding"/>
    <property type="evidence" value="ECO:0007669"/>
    <property type="project" value="UniProtKB-KW"/>
</dbReference>
<dbReference type="CDD" id="cd03702">
    <property type="entry name" value="IF2_mtIF2_II"/>
    <property type="match status" value="1"/>
</dbReference>
<dbReference type="NCBIfam" id="TIGR00231">
    <property type="entry name" value="small_GTP"/>
    <property type="match status" value="1"/>
</dbReference>
<dbReference type="SUPFAM" id="SSF50447">
    <property type="entry name" value="Translation proteins"/>
    <property type="match status" value="2"/>
</dbReference>
<sequence length="674" mass="75140">MVNSNLTNKFDKKYKSNNLSKDDLIENKKSKLKSNKKNRKIININQNDIYNEEVSNVDIVKNHKFNKNKKKDKGKSSINSVSEITLNGITTQSIFIDSPLTIQQLAYKLSIPEAEIITYLFLQGIAVTINQVVDIPMAKSIATHYGVNFIENHKNSITQFSEKKIINNSVNVVKRPPVITIFGHVDHGKTTLLDSILKTNLVKQESGGITQSINGYEIDWVYESNPMKLVFLDTPGHQAFSRMRLRCAKVADIILLVIAADDSLKSQSVELIKAILEMNLPYIIIINKIDKADANISRVKEDLTQYGILSEEWGGDAIINEVSALTGQNIDLLLSNVCLLAQLQDLSADPKQLAQGTILESYIDNKQGVIANTLVQNGTLEIGDFIVAGSVSGRVKKIVNSQNNKLQRAYPSSIVKILGFSNIPEAGIVFHSYKNDKEIKQYIDSYNQHLNPQLSLLNSRVGLLEVMNNSNVQKLNIILKSDTLGSLEALISCFTQISQKKVQLNLVVSDIGSITRADIDLAFASKAIVIGFNIKVMPNIITLSKNNNVILRTFDVIYDLLDYITNSMLDLVEPEYDQVVIGKALVQTVFNINKGTVAGCLVNSGKLKKMCHINIYRNDNIIYTGVLNSLKRIKDDVDEVLANYECGVLCDAYNLWKGDDIIEAYELKNKPKVL</sequence>
<dbReference type="CDD" id="cd01887">
    <property type="entry name" value="IF2_eIF5B"/>
    <property type="match status" value="1"/>
</dbReference>
<evidence type="ECO:0000256" key="2">
    <source>
        <dbReference type="ARBA" id="ARBA00022540"/>
    </source>
</evidence>
<dbReference type="InterPro" id="IPR053905">
    <property type="entry name" value="EF-G-like_DII"/>
</dbReference>
<proteinExistence type="inferred from homology"/>
<dbReference type="GO" id="GO:0003743">
    <property type="term" value="F:translation initiation factor activity"/>
    <property type="evidence" value="ECO:0007669"/>
    <property type="project" value="UniProtKB-KW"/>
</dbReference>
<keyword evidence="5" id="KW-0342">GTP-binding</keyword>
<comment type="similarity">
    <text evidence="1">Belongs to the TRAFAC class translation factor GTPase superfamily. Classic translation factor GTPase family. IF-2 subfamily.</text>
</comment>
<name>A0A4D6X0R6_9FLOR</name>
<dbReference type="InterPro" id="IPR009000">
    <property type="entry name" value="Transl_B-barrel_sf"/>
</dbReference>
<dbReference type="SUPFAM" id="SSF52540">
    <property type="entry name" value="P-loop containing nucleoside triphosphate hydrolases"/>
    <property type="match status" value="1"/>
</dbReference>
<dbReference type="Pfam" id="PF00009">
    <property type="entry name" value="GTP_EFTU"/>
    <property type="match status" value="1"/>
</dbReference>
<keyword evidence="3" id="KW-0547">Nucleotide-binding</keyword>